<accession>A0A0C3D373</accession>
<reference evidence="2" key="2">
    <citation type="submission" date="2015-01" db="EMBL/GenBank/DDBJ databases">
        <title>Evolutionary Origins and Diversification of the Mycorrhizal Mutualists.</title>
        <authorList>
            <consortium name="DOE Joint Genome Institute"/>
            <consortium name="Mycorrhizal Genomics Consortium"/>
            <person name="Kohler A."/>
            <person name="Kuo A."/>
            <person name="Nagy L.G."/>
            <person name="Floudas D."/>
            <person name="Copeland A."/>
            <person name="Barry K.W."/>
            <person name="Cichocki N."/>
            <person name="Veneault-Fourrey C."/>
            <person name="LaButti K."/>
            <person name="Lindquist E.A."/>
            <person name="Lipzen A."/>
            <person name="Lundell T."/>
            <person name="Morin E."/>
            <person name="Murat C."/>
            <person name="Riley R."/>
            <person name="Ohm R."/>
            <person name="Sun H."/>
            <person name="Tunlid A."/>
            <person name="Henrissat B."/>
            <person name="Grigoriev I.V."/>
            <person name="Hibbett D.S."/>
            <person name="Martin F."/>
        </authorList>
    </citation>
    <scope>NUCLEOTIDE SEQUENCE [LARGE SCALE GENOMIC DNA]</scope>
    <source>
        <strain evidence="2">Foug A</strain>
    </source>
</reference>
<evidence type="ECO:0000313" key="1">
    <source>
        <dbReference type="EMBL" id="KIM50869.1"/>
    </source>
</evidence>
<dbReference type="Proteomes" id="UP000053989">
    <property type="component" value="Unassembled WGS sequence"/>
</dbReference>
<proteinExistence type="predicted"/>
<dbReference type="EMBL" id="KN822316">
    <property type="protein sequence ID" value="KIM50869.1"/>
    <property type="molecule type" value="Genomic_DNA"/>
</dbReference>
<organism evidence="1 2">
    <name type="scientific">Scleroderma citrinum Foug A</name>
    <dbReference type="NCBI Taxonomy" id="1036808"/>
    <lineage>
        <taxon>Eukaryota</taxon>
        <taxon>Fungi</taxon>
        <taxon>Dikarya</taxon>
        <taxon>Basidiomycota</taxon>
        <taxon>Agaricomycotina</taxon>
        <taxon>Agaricomycetes</taxon>
        <taxon>Agaricomycetidae</taxon>
        <taxon>Boletales</taxon>
        <taxon>Sclerodermatineae</taxon>
        <taxon>Sclerodermataceae</taxon>
        <taxon>Scleroderma</taxon>
    </lineage>
</organism>
<dbReference type="InParanoid" id="A0A0C3D373"/>
<protein>
    <submittedName>
        <fullName evidence="1">Uncharacterized protein</fullName>
    </submittedName>
</protein>
<evidence type="ECO:0000313" key="2">
    <source>
        <dbReference type="Proteomes" id="UP000053989"/>
    </source>
</evidence>
<keyword evidence="2" id="KW-1185">Reference proteome</keyword>
<dbReference type="AlphaFoldDB" id="A0A0C3D373"/>
<dbReference type="OrthoDB" id="6019893at2759"/>
<dbReference type="STRING" id="1036808.A0A0C3D373"/>
<sequence length="134" mass="15393">MTLTSYHTSETHDILGLIDTEKEHKGALIELQRMCETTGHMEEELPEMVTKVEAEIVHGLASMAIDVDESDCFYKRYAVLEQSPPLPFEGMDDTLIRDKVNRTTNTIMEEEEISVSPSRKKWFAAMQEENIRTE</sequence>
<reference evidence="1 2" key="1">
    <citation type="submission" date="2014-04" db="EMBL/GenBank/DDBJ databases">
        <authorList>
            <consortium name="DOE Joint Genome Institute"/>
            <person name="Kuo A."/>
            <person name="Kohler A."/>
            <person name="Nagy L.G."/>
            <person name="Floudas D."/>
            <person name="Copeland A."/>
            <person name="Barry K.W."/>
            <person name="Cichocki N."/>
            <person name="Veneault-Fourrey C."/>
            <person name="LaButti K."/>
            <person name="Lindquist E.A."/>
            <person name="Lipzen A."/>
            <person name="Lundell T."/>
            <person name="Morin E."/>
            <person name="Murat C."/>
            <person name="Sun H."/>
            <person name="Tunlid A."/>
            <person name="Henrissat B."/>
            <person name="Grigoriev I.V."/>
            <person name="Hibbett D.S."/>
            <person name="Martin F."/>
            <person name="Nordberg H.P."/>
            <person name="Cantor M.N."/>
            <person name="Hua S.X."/>
        </authorList>
    </citation>
    <scope>NUCLEOTIDE SEQUENCE [LARGE SCALE GENOMIC DNA]</scope>
    <source>
        <strain evidence="1 2">Foug A</strain>
    </source>
</reference>
<name>A0A0C3D373_9AGAM</name>
<gene>
    <name evidence="1" type="ORF">SCLCIDRAFT_12273</name>
</gene>
<dbReference type="HOGENOM" id="CLU_1897451_0_0_1"/>